<feature type="disulfide bond" evidence="2">
    <location>
        <begin position="44"/>
        <end position="72"/>
    </location>
</feature>
<feature type="disulfide bond" evidence="2">
    <location>
        <begin position="37"/>
        <end position="61"/>
    </location>
</feature>
<accession>A0A7D7PJS4</accession>
<dbReference type="GO" id="GO:0007218">
    <property type="term" value="P:neuropeptide signaling pathway"/>
    <property type="evidence" value="ECO:0007669"/>
    <property type="project" value="UniProtKB-UniRule"/>
</dbReference>
<dbReference type="GO" id="GO:0005576">
    <property type="term" value="C:extracellular region"/>
    <property type="evidence" value="ECO:0007669"/>
    <property type="project" value="UniProtKB-SubCell"/>
</dbReference>
<keyword evidence="1" id="KW-0527">Neuropeptide</keyword>
<protein>
    <recommendedName>
        <fullName evidence="1">Eclosion hormone</fullName>
    </recommendedName>
    <alternativeName>
        <fullName evidence="1">EH</fullName>
    </alternativeName>
    <alternativeName>
        <fullName evidence="1">Ecdysis activator</fullName>
    </alternativeName>
</protein>
<dbReference type="PIRSF" id="PIRSF001859">
    <property type="entry name" value="Eclosion"/>
    <property type="match status" value="1"/>
</dbReference>
<evidence type="ECO:0000256" key="2">
    <source>
        <dbReference type="PIRSR" id="PIRSR001859-50"/>
    </source>
</evidence>
<dbReference type="EMBL" id="MN639891">
    <property type="protein sequence ID" value="QMS43278.1"/>
    <property type="molecule type" value="mRNA"/>
</dbReference>
<dbReference type="InterPro" id="IPR006825">
    <property type="entry name" value="Eclosion"/>
</dbReference>
<proteinExistence type="evidence at transcript level"/>
<reference evidence="4" key="1">
    <citation type="submission" date="2019-11" db="EMBL/GenBank/DDBJ databases">
        <title>Identification and expression analysis of the neuropeptidome in oriental fruit moth, Grapholita molesta.</title>
        <authorList>
            <person name="Cheng J."/>
        </authorList>
    </citation>
    <scope>NUCLEOTIDE SEQUENCE</scope>
</reference>
<comment type="similarity">
    <text evidence="1">Belongs to the insect eclosion hormone family.</text>
</comment>
<dbReference type="AlphaFoldDB" id="A0A7D7PJS4"/>
<dbReference type="GO" id="GO:0018990">
    <property type="term" value="P:ecdysis, chitin-based cuticle"/>
    <property type="evidence" value="ECO:0007669"/>
    <property type="project" value="UniProtKB-UniRule"/>
</dbReference>
<keyword evidence="1" id="KW-0372">Hormone</keyword>
<evidence type="ECO:0000313" key="4">
    <source>
        <dbReference type="EMBL" id="QMS43278.1"/>
    </source>
</evidence>
<organism evidence="4">
    <name type="scientific">Grapholita molesta</name>
    <name type="common">Oriental fruit moth</name>
    <name type="synonym">Cydia molesta</name>
    <dbReference type="NCBI Taxonomy" id="192188"/>
    <lineage>
        <taxon>Eukaryota</taxon>
        <taxon>Metazoa</taxon>
        <taxon>Ecdysozoa</taxon>
        <taxon>Arthropoda</taxon>
        <taxon>Hexapoda</taxon>
        <taxon>Insecta</taxon>
        <taxon>Pterygota</taxon>
        <taxon>Neoptera</taxon>
        <taxon>Endopterygota</taxon>
        <taxon>Lepidoptera</taxon>
        <taxon>Glossata</taxon>
        <taxon>Ditrysia</taxon>
        <taxon>Tortricoidea</taxon>
        <taxon>Tortricidae</taxon>
        <taxon>Olethreutinae</taxon>
        <taxon>Grapholitini</taxon>
        <taxon>Grapholita</taxon>
    </lineage>
</organism>
<feature type="chain" id="PRO_5027873456" description="Eclosion hormone" evidence="3">
    <location>
        <begin position="31"/>
        <end position="86"/>
    </location>
</feature>
<feature type="signal peptide" evidence="3">
    <location>
        <begin position="1"/>
        <end position="30"/>
    </location>
</feature>
<evidence type="ECO:0000256" key="3">
    <source>
        <dbReference type="SAM" id="SignalP"/>
    </source>
</evidence>
<keyword evidence="3" id="KW-0732">Signal</keyword>
<keyword evidence="1" id="KW-0964">Secreted</keyword>
<comment type="subcellular location">
    <subcellularLocation>
        <location evidence="1">Secreted</location>
    </subcellularLocation>
</comment>
<feature type="disulfide bond" evidence="2">
    <location>
        <begin position="41"/>
        <end position="57"/>
    </location>
</feature>
<keyword evidence="2" id="KW-1015">Disulfide bond</keyword>
<sequence>MPGNFSAYLFFAVLVVSLGIINCSPAIASGFDPLEVCIENCAQCKKMLGDWFQGPLCAETCIRLKGKIIPECENFASISPFIVNKF</sequence>
<evidence type="ECO:0000256" key="1">
    <source>
        <dbReference type="PIRNR" id="PIRNR001859"/>
    </source>
</evidence>
<comment type="function">
    <text evidence="1">Neuropeptide that triggers the performance of ecdysis behaviors at the end of a molt. It triggers adult behavior patterns: larval, pupal and adult ecdysis, and plasticization during the molt.</text>
</comment>
<dbReference type="GO" id="GO:0008255">
    <property type="term" value="F:ecdysis-triggering hormone activity"/>
    <property type="evidence" value="ECO:0007669"/>
    <property type="project" value="InterPro"/>
</dbReference>
<dbReference type="Pfam" id="PF04736">
    <property type="entry name" value="Eclosion"/>
    <property type="match status" value="1"/>
</dbReference>
<name>A0A7D7PJS4_GRAMO</name>